<dbReference type="Gene3D" id="1.10.10.10">
    <property type="entry name" value="Winged helix-like DNA-binding domain superfamily/Winged helix DNA-binding domain"/>
    <property type="match status" value="1"/>
</dbReference>
<feature type="domain" description="HTH luxR-type" evidence="4">
    <location>
        <begin position="152"/>
        <end position="217"/>
    </location>
</feature>
<dbReference type="Proteomes" id="UP000281112">
    <property type="component" value="Unassembled WGS sequence"/>
</dbReference>
<dbReference type="GO" id="GO:0006355">
    <property type="term" value="P:regulation of DNA-templated transcription"/>
    <property type="evidence" value="ECO:0007669"/>
    <property type="project" value="InterPro"/>
</dbReference>
<dbReference type="EMBL" id="RJVQ01000004">
    <property type="protein sequence ID" value="RQW62819.1"/>
    <property type="molecule type" value="Genomic_DNA"/>
</dbReference>
<evidence type="ECO:0000256" key="3">
    <source>
        <dbReference type="ARBA" id="ARBA00023163"/>
    </source>
</evidence>
<dbReference type="PANTHER" id="PTHR44688">
    <property type="entry name" value="DNA-BINDING TRANSCRIPTIONAL ACTIVATOR DEVR_DOSR"/>
    <property type="match status" value="1"/>
</dbReference>
<proteinExistence type="predicted"/>
<organism evidence="5 6">
    <name type="scientific">Vibrio viridaestus</name>
    <dbReference type="NCBI Taxonomy" id="2487322"/>
    <lineage>
        <taxon>Bacteria</taxon>
        <taxon>Pseudomonadati</taxon>
        <taxon>Pseudomonadota</taxon>
        <taxon>Gammaproteobacteria</taxon>
        <taxon>Vibrionales</taxon>
        <taxon>Vibrionaceae</taxon>
        <taxon>Vibrio</taxon>
    </lineage>
</organism>
<keyword evidence="2 5" id="KW-0238">DNA-binding</keyword>
<accession>A0A3N9TFB6</accession>
<evidence type="ECO:0000313" key="6">
    <source>
        <dbReference type="Proteomes" id="UP000281112"/>
    </source>
</evidence>
<dbReference type="PANTHER" id="PTHR44688:SF16">
    <property type="entry name" value="DNA-BINDING TRANSCRIPTIONAL ACTIVATOR DEVR_DOSR"/>
    <property type="match status" value="1"/>
</dbReference>
<evidence type="ECO:0000256" key="2">
    <source>
        <dbReference type="ARBA" id="ARBA00023125"/>
    </source>
</evidence>
<evidence type="ECO:0000313" key="5">
    <source>
        <dbReference type="EMBL" id="RQW62819.1"/>
    </source>
</evidence>
<dbReference type="FunFam" id="1.10.10.10:FF:000153">
    <property type="entry name" value="LuxR family transcriptional regulator"/>
    <property type="match status" value="1"/>
</dbReference>
<dbReference type="InterPro" id="IPR049151">
    <property type="entry name" value="CsgD-like_REC"/>
</dbReference>
<sequence>MHRTDYQRTLYFLTLSEEAGFKSRHIEHLSNIFSYSSKRIDSLSTLIDNPYDLHPHKIFVFDYDNAESITAFFKKKVPQNNRGEMVVINSPQRLTTDRLISFGNLKGLFYTSAQYGEINRGLEEIVNGQMWLPRRTLGQLIHFYRHHFENINLSAAMNLTSREVEILKSLEAGGSNQAIADSLFISEPTVKSHLYQIYKKIAVKNRAQAISWARNNCV</sequence>
<dbReference type="AlphaFoldDB" id="A0A3N9TFB6"/>
<reference evidence="5 6" key="1">
    <citation type="submission" date="2018-11" db="EMBL/GenBank/DDBJ databases">
        <title>Vibrio LJC006 sp. nov., isolated from seawater during the bloom of the enteromorpha.</title>
        <authorList>
            <person name="Liang J."/>
        </authorList>
    </citation>
    <scope>NUCLEOTIDE SEQUENCE [LARGE SCALE GENOMIC DNA]</scope>
    <source>
        <strain evidence="5 6">LJC006</strain>
    </source>
</reference>
<name>A0A3N9TFB6_9VIBR</name>
<dbReference type="InterPro" id="IPR000792">
    <property type="entry name" value="Tscrpt_reg_LuxR_C"/>
</dbReference>
<dbReference type="PRINTS" id="PR00038">
    <property type="entry name" value="HTHLUXR"/>
</dbReference>
<evidence type="ECO:0000259" key="4">
    <source>
        <dbReference type="PROSITE" id="PS50043"/>
    </source>
</evidence>
<keyword evidence="1" id="KW-0805">Transcription regulation</keyword>
<dbReference type="InterPro" id="IPR036388">
    <property type="entry name" value="WH-like_DNA-bd_sf"/>
</dbReference>
<dbReference type="InterPro" id="IPR016032">
    <property type="entry name" value="Sig_transdc_resp-reg_C-effctor"/>
</dbReference>
<comment type="caution">
    <text evidence="5">The sequence shown here is derived from an EMBL/GenBank/DDBJ whole genome shotgun (WGS) entry which is preliminary data.</text>
</comment>
<dbReference type="Pfam" id="PF21155">
    <property type="entry name" value="VpsT-like_REC"/>
    <property type="match status" value="1"/>
</dbReference>
<evidence type="ECO:0000256" key="1">
    <source>
        <dbReference type="ARBA" id="ARBA00023015"/>
    </source>
</evidence>
<dbReference type="Gene3D" id="3.40.50.2300">
    <property type="match status" value="1"/>
</dbReference>
<dbReference type="GO" id="GO:0003677">
    <property type="term" value="F:DNA binding"/>
    <property type="evidence" value="ECO:0007669"/>
    <property type="project" value="UniProtKB-KW"/>
</dbReference>
<dbReference type="SUPFAM" id="SSF46894">
    <property type="entry name" value="C-terminal effector domain of the bipartite response regulators"/>
    <property type="match status" value="1"/>
</dbReference>
<dbReference type="PROSITE" id="PS50043">
    <property type="entry name" value="HTH_LUXR_2"/>
    <property type="match status" value="1"/>
</dbReference>
<dbReference type="CDD" id="cd06170">
    <property type="entry name" value="LuxR_C_like"/>
    <property type="match status" value="1"/>
</dbReference>
<protein>
    <submittedName>
        <fullName evidence="5">DNA-binding response regulator</fullName>
    </submittedName>
</protein>
<dbReference type="SMART" id="SM00421">
    <property type="entry name" value="HTH_LUXR"/>
    <property type="match status" value="1"/>
</dbReference>
<dbReference type="Pfam" id="PF00196">
    <property type="entry name" value="GerE"/>
    <property type="match status" value="1"/>
</dbReference>
<keyword evidence="3" id="KW-0804">Transcription</keyword>
<gene>
    <name evidence="5" type="ORF">EES38_10800</name>
</gene>
<keyword evidence="6" id="KW-1185">Reference proteome</keyword>